<keyword evidence="3" id="KW-1185">Reference proteome</keyword>
<accession>A0ABN8YZL7</accession>
<feature type="region of interest" description="Disordered" evidence="1">
    <location>
        <begin position="117"/>
        <end position="196"/>
    </location>
</feature>
<reference evidence="2" key="1">
    <citation type="submission" date="2023-04" db="EMBL/GenBank/DDBJ databases">
        <authorList>
            <consortium name="ELIXIR-Norway"/>
        </authorList>
    </citation>
    <scope>NUCLEOTIDE SEQUENCE [LARGE SCALE GENOMIC DNA]</scope>
</reference>
<proteinExistence type="predicted"/>
<evidence type="ECO:0000313" key="2">
    <source>
        <dbReference type="EMBL" id="CAI9166116.1"/>
    </source>
</evidence>
<sequence length="196" mass="20589">MDMLPMAGEGHFQPLPPLTRRLWAESKLRSLASVPSFVKCSLWSQSFASPVTPSPGVDFPLSAASPLGPGGRVCRWGHLPRRGLRLDGPRCRVGTEVGAVRPVSPCPDTRPPAQELCSGKAVGSGVGSGCPVQDSEEEMRAETGPFLSPKPKAAWGPRSSPSGPPGSPSEHRDVAQPLLCRPLPDIPAAPLPLINA</sequence>
<gene>
    <name evidence="2" type="ORF">MRATA1EN1_LOCUS15078</name>
</gene>
<dbReference type="EMBL" id="OX459961">
    <property type="protein sequence ID" value="CAI9166116.1"/>
    <property type="molecule type" value="Genomic_DNA"/>
</dbReference>
<organism evidence="2 3">
    <name type="scientific">Rangifer tarandus platyrhynchus</name>
    <name type="common">Svalbard reindeer</name>
    <dbReference type="NCBI Taxonomy" id="3082113"/>
    <lineage>
        <taxon>Eukaryota</taxon>
        <taxon>Metazoa</taxon>
        <taxon>Chordata</taxon>
        <taxon>Craniata</taxon>
        <taxon>Vertebrata</taxon>
        <taxon>Euteleostomi</taxon>
        <taxon>Mammalia</taxon>
        <taxon>Eutheria</taxon>
        <taxon>Laurasiatheria</taxon>
        <taxon>Artiodactyla</taxon>
        <taxon>Ruminantia</taxon>
        <taxon>Pecora</taxon>
        <taxon>Cervidae</taxon>
        <taxon>Odocoileinae</taxon>
        <taxon>Rangifer</taxon>
    </lineage>
</organism>
<dbReference type="Proteomes" id="UP001176941">
    <property type="component" value="Chromosome 25"/>
</dbReference>
<evidence type="ECO:0000313" key="3">
    <source>
        <dbReference type="Proteomes" id="UP001176941"/>
    </source>
</evidence>
<name>A0ABN8YZL7_RANTA</name>
<evidence type="ECO:0000256" key="1">
    <source>
        <dbReference type="SAM" id="MobiDB-lite"/>
    </source>
</evidence>
<protein>
    <submittedName>
        <fullName evidence="2">Uncharacterized protein</fullName>
    </submittedName>
</protein>